<accession>A0A7Y9YIZ2</accession>
<evidence type="ECO:0000313" key="2">
    <source>
        <dbReference type="EMBL" id="NYI11899.1"/>
    </source>
</evidence>
<comment type="caution">
    <text evidence="2">The sequence shown here is derived from an EMBL/GenBank/DDBJ whole genome shotgun (WGS) entry which is preliminary data.</text>
</comment>
<organism evidence="2 3">
    <name type="scientific">Nocardioides marinus</name>
    <dbReference type="NCBI Taxonomy" id="374514"/>
    <lineage>
        <taxon>Bacteria</taxon>
        <taxon>Bacillati</taxon>
        <taxon>Actinomycetota</taxon>
        <taxon>Actinomycetes</taxon>
        <taxon>Propionibacteriales</taxon>
        <taxon>Nocardioidaceae</taxon>
        <taxon>Nocardioides</taxon>
    </lineage>
</organism>
<dbReference type="EMBL" id="JACBZI010000001">
    <property type="protein sequence ID" value="NYI11899.1"/>
    <property type="molecule type" value="Genomic_DNA"/>
</dbReference>
<dbReference type="Proteomes" id="UP000537326">
    <property type="component" value="Unassembled WGS sequence"/>
</dbReference>
<feature type="domain" description="N-acetyltransferase" evidence="1">
    <location>
        <begin position="124"/>
        <end position="265"/>
    </location>
</feature>
<gene>
    <name evidence="2" type="ORF">BKA05_003414</name>
</gene>
<dbReference type="Pfam" id="PF00583">
    <property type="entry name" value="Acetyltransf_1"/>
    <property type="match status" value="1"/>
</dbReference>
<evidence type="ECO:0000259" key="1">
    <source>
        <dbReference type="PROSITE" id="PS51186"/>
    </source>
</evidence>
<proteinExistence type="predicted"/>
<name>A0A7Y9YIZ2_9ACTN</name>
<keyword evidence="3" id="KW-1185">Reference proteome</keyword>
<evidence type="ECO:0000313" key="3">
    <source>
        <dbReference type="Proteomes" id="UP000537326"/>
    </source>
</evidence>
<dbReference type="InterPro" id="IPR016181">
    <property type="entry name" value="Acyl_CoA_acyltransferase"/>
</dbReference>
<dbReference type="Gene3D" id="3.40.630.30">
    <property type="match status" value="1"/>
</dbReference>
<dbReference type="PROSITE" id="PS51186">
    <property type="entry name" value="GNAT"/>
    <property type="match status" value="1"/>
</dbReference>
<keyword evidence="2" id="KW-0808">Transferase</keyword>
<dbReference type="SUPFAM" id="SSF55729">
    <property type="entry name" value="Acyl-CoA N-acyltransferases (Nat)"/>
    <property type="match status" value="1"/>
</dbReference>
<sequence length="265" mass="29074">MHDAQALLAAYDAQLRLEAEVADATEWHRHGPLVRARWGDSGFVSHRDLADLSSAALEGLVTESLAWFRDETPVTEIEWKTRGHDRPDLPGLLSRHGFVADEEETVMVGRADLLDRPVDLPDGVVVRRAGEGGDLREDVTRAGLLQAEVFGHAPRELEERLTGYAEEPERTGLWIAETVDGQVVSAGRLDVVPGTEFAGLWGGGTHSDWRGRGIYRALVAARARAAIGLGVVYLHSDCTPMSRPILERSGLLPITTTTPYVWSRD</sequence>
<dbReference type="GO" id="GO:0016747">
    <property type="term" value="F:acyltransferase activity, transferring groups other than amino-acyl groups"/>
    <property type="evidence" value="ECO:0007669"/>
    <property type="project" value="InterPro"/>
</dbReference>
<dbReference type="AlphaFoldDB" id="A0A7Y9YIZ2"/>
<dbReference type="InterPro" id="IPR000182">
    <property type="entry name" value="GNAT_dom"/>
</dbReference>
<reference evidence="2 3" key="1">
    <citation type="submission" date="2020-07" db="EMBL/GenBank/DDBJ databases">
        <title>Sequencing the genomes of 1000 actinobacteria strains.</title>
        <authorList>
            <person name="Klenk H.-P."/>
        </authorList>
    </citation>
    <scope>NUCLEOTIDE SEQUENCE [LARGE SCALE GENOMIC DNA]</scope>
    <source>
        <strain evidence="2 3">DSM 18248</strain>
    </source>
</reference>
<dbReference type="RefSeq" id="WP_179532523.1">
    <property type="nucleotide sequence ID" value="NZ_BAAAPP010000019.1"/>
</dbReference>
<protein>
    <submittedName>
        <fullName evidence="2">GNAT superfamily N-acetyltransferase</fullName>
    </submittedName>
</protein>